<proteinExistence type="predicted"/>
<sequence length="510" mass="55232">MSRRRRQVGSIADLARAGFQIARQSLTTVDFEVHHVEARPGYLRGLAPFLGDAPFLEALCSAANGGGVAIGTRTGEASAAMTGRPADGQRRCGREDVPGGWVFQHSAWPNPTFVYESAHTFEGLISVDRTARKLTDRHGTAVRELLEGISEVAANLAGAPLLTLQCPAQLPTVVKTRHLDLRTRKELPSAYSSLAVRFSVALTDNSAERQFLLGNHLRELCERRGYGFWVSDTRPGHRPGNWFQVCRSRPGFEPAADEQVTTCLPLTCVGPARVGSTHAIVTFLRRYPQVGVVGCSGTSLDDLAFIHLQLSVDGVAAGRVNRILRKLLDGPAPPPTRPHELLAALFHRLGLRGCAETAPADESTHPASDYQALLGPAFDYRPASTSDSLAIWVSWQMAHSPAGLAGPLECLYRAMAETVPVVGPQDPVPLSEVATVEYLVCRATEQSVVRGKAKLAVPKVILRQFSADDVQPPASLLCDVLEDSWKAHVERIGLTGVGELTVAWREFWLG</sequence>
<dbReference type="Proteomes" id="UP000292003">
    <property type="component" value="Unassembled WGS sequence"/>
</dbReference>
<dbReference type="OrthoDB" id="3595359at2"/>
<protein>
    <submittedName>
        <fullName evidence="1">Uncharacterized protein</fullName>
    </submittedName>
</protein>
<reference evidence="1 2" key="1">
    <citation type="submission" date="2019-02" db="EMBL/GenBank/DDBJ databases">
        <title>Draft genome sequence of Amycolatopsis sp. 8-3EHSu isolated from roots of Suaeda maritima.</title>
        <authorList>
            <person name="Duangmal K."/>
            <person name="Chantavorakit T."/>
        </authorList>
    </citation>
    <scope>NUCLEOTIDE SEQUENCE [LARGE SCALE GENOMIC DNA]</scope>
    <source>
        <strain evidence="1 2">8-3EHSu</strain>
    </source>
</reference>
<evidence type="ECO:0000313" key="1">
    <source>
        <dbReference type="EMBL" id="RZQ63796.1"/>
    </source>
</evidence>
<name>A0A4Q7JA13_9PSEU</name>
<keyword evidence="2" id="KW-1185">Reference proteome</keyword>
<dbReference type="EMBL" id="SFCC01000005">
    <property type="protein sequence ID" value="RZQ63796.1"/>
    <property type="molecule type" value="Genomic_DNA"/>
</dbReference>
<organism evidence="1 2">
    <name type="scientific">Amycolatopsis suaedae</name>
    <dbReference type="NCBI Taxonomy" id="2510978"/>
    <lineage>
        <taxon>Bacteria</taxon>
        <taxon>Bacillati</taxon>
        <taxon>Actinomycetota</taxon>
        <taxon>Actinomycetes</taxon>
        <taxon>Pseudonocardiales</taxon>
        <taxon>Pseudonocardiaceae</taxon>
        <taxon>Amycolatopsis</taxon>
    </lineage>
</organism>
<comment type="caution">
    <text evidence="1">The sequence shown here is derived from an EMBL/GenBank/DDBJ whole genome shotgun (WGS) entry which is preliminary data.</text>
</comment>
<dbReference type="AlphaFoldDB" id="A0A4Q7JA13"/>
<gene>
    <name evidence="1" type="ORF">EWH70_11570</name>
</gene>
<dbReference type="RefSeq" id="WP_130475322.1">
    <property type="nucleotide sequence ID" value="NZ_SFCC01000005.1"/>
</dbReference>
<evidence type="ECO:0000313" key="2">
    <source>
        <dbReference type="Proteomes" id="UP000292003"/>
    </source>
</evidence>
<accession>A0A4Q7JA13</accession>